<dbReference type="InterPro" id="IPR012340">
    <property type="entry name" value="NA-bd_OB-fold"/>
</dbReference>
<feature type="compositionally biased region" description="Polar residues" evidence="4">
    <location>
        <begin position="1"/>
        <end position="18"/>
    </location>
</feature>
<dbReference type="GO" id="GO:0003677">
    <property type="term" value="F:DNA binding"/>
    <property type="evidence" value="ECO:0007669"/>
    <property type="project" value="UniProtKB-KW"/>
</dbReference>
<dbReference type="Pfam" id="PF02303">
    <property type="entry name" value="Phage_DNA_bind"/>
    <property type="match status" value="1"/>
</dbReference>
<dbReference type="SUPFAM" id="SSF50249">
    <property type="entry name" value="Nucleic acid-binding proteins"/>
    <property type="match status" value="1"/>
</dbReference>
<comment type="caution">
    <text evidence="5">The sequence shown here is derived from an EMBL/GenBank/DDBJ whole genome shotgun (WGS) entry which is preliminary data.</text>
</comment>
<evidence type="ECO:0000256" key="3">
    <source>
        <dbReference type="ARBA" id="ARBA00030596"/>
    </source>
</evidence>
<dbReference type="Gene3D" id="2.40.50.140">
    <property type="entry name" value="Nucleic acid-binding proteins"/>
    <property type="match status" value="1"/>
</dbReference>
<dbReference type="Proteomes" id="UP001528672">
    <property type="component" value="Unassembled WGS sequence"/>
</dbReference>
<accession>A0ABT5MKY7</accession>
<sequence length="101" mass="11040">MIKVSVMSTDVRNQSGTSKAGKPYSMTFQTVWLHTVDQHGKPNPFPEKVEIILPKNAEGAALFYPVGDYTLAPESLYVDRGGDLKLSPRLVALKPRPQAAA</sequence>
<name>A0ABT5MKY7_9BURK</name>
<dbReference type="RefSeq" id="WP_273929721.1">
    <property type="nucleotide sequence ID" value="NZ_JAQSIO010000018.1"/>
</dbReference>
<keyword evidence="6" id="KW-1185">Reference proteome</keyword>
<evidence type="ECO:0000313" key="6">
    <source>
        <dbReference type="Proteomes" id="UP001528672"/>
    </source>
</evidence>
<evidence type="ECO:0000256" key="2">
    <source>
        <dbReference type="ARBA" id="ARBA00023125"/>
    </source>
</evidence>
<evidence type="ECO:0000256" key="1">
    <source>
        <dbReference type="ARBA" id="ARBA00022705"/>
    </source>
</evidence>
<dbReference type="EMBL" id="JAQSIO010000018">
    <property type="protein sequence ID" value="MDD0817252.1"/>
    <property type="molecule type" value="Genomic_DNA"/>
</dbReference>
<organism evidence="5 6">
    <name type="scientific">Curvibacter microcysteis</name>
    <dbReference type="NCBI Taxonomy" id="3026419"/>
    <lineage>
        <taxon>Bacteria</taxon>
        <taxon>Pseudomonadati</taxon>
        <taxon>Pseudomonadota</taxon>
        <taxon>Betaproteobacteria</taxon>
        <taxon>Burkholderiales</taxon>
        <taxon>Comamonadaceae</taxon>
        <taxon>Curvibacter</taxon>
    </lineage>
</organism>
<gene>
    <name evidence="5" type="ORF">PSQ39_21640</name>
</gene>
<protein>
    <recommendedName>
        <fullName evidence="3">Single-stranded DNA-binding protein</fullName>
    </recommendedName>
</protein>
<evidence type="ECO:0000256" key="4">
    <source>
        <dbReference type="SAM" id="MobiDB-lite"/>
    </source>
</evidence>
<dbReference type="InterPro" id="IPR003512">
    <property type="entry name" value="Phage_M13_G5P_DNA-bd"/>
</dbReference>
<keyword evidence="2 5" id="KW-0238">DNA-binding</keyword>
<feature type="region of interest" description="Disordered" evidence="4">
    <location>
        <begin position="1"/>
        <end position="20"/>
    </location>
</feature>
<keyword evidence="1" id="KW-0235">DNA replication</keyword>
<evidence type="ECO:0000313" key="5">
    <source>
        <dbReference type="EMBL" id="MDD0817252.1"/>
    </source>
</evidence>
<reference evidence="5 6" key="1">
    <citation type="submission" date="2023-02" db="EMBL/GenBank/DDBJ databases">
        <title>Bacterial whole genome sequence for Curvibacter sp. HBC28.</title>
        <authorList>
            <person name="Le V."/>
            <person name="Ko S.-R."/>
            <person name="Ahn C.-Y."/>
            <person name="Oh H.-M."/>
        </authorList>
    </citation>
    <scope>NUCLEOTIDE SEQUENCE [LARGE SCALE GENOMIC DNA]</scope>
    <source>
        <strain evidence="5 6">HBC28</strain>
    </source>
</reference>
<proteinExistence type="predicted"/>